<reference evidence="2 3" key="1">
    <citation type="journal article" date="2019" name="Sci. Rep.">
        <title>A high-quality genome of Eragrostis curvula grass provides insights into Poaceae evolution and supports new strategies to enhance forage quality.</title>
        <authorList>
            <person name="Carballo J."/>
            <person name="Santos B.A.C.M."/>
            <person name="Zappacosta D."/>
            <person name="Garbus I."/>
            <person name="Selva J.P."/>
            <person name="Gallo C.A."/>
            <person name="Diaz A."/>
            <person name="Albertini E."/>
            <person name="Caccamo M."/>
            <person name="Echenique V."/>
        </authorList>
    </citation>
    <scope>NUCLEOTIDE SEQUENCE [LARGE SCALE GENOMIC DNA]</scope>
    <source>
        <strain evidence="3">cv. Victoria</strain>
        <tissue evidence="2">Leaf</tissue>
    </source>
</reference>
<keyword evidence="3" id="KW-1185">Reference proteome</keyword>
<name>A0A5J9SN63_9POAL</name>
<gene>
    <name evidence="2" type="ORF">EJB05_54179</name>
</gene>
<evidence type="ECO:0000313" key="3">
    <source>
        <dbReference type="Proteomes" id="UP000324897"/>
    </source>
</evidence>
<comment type="caution">
    <text evidence="2">The sequence shown here is derived from an EMBL/GenBank/DDBJ whole genome shotgun (WGS) entry which is preliminary data.</text>
</comment>
<dbReference type="PANTHER" id="PTHR36478:SF18">
    <property type="entry name" value="LISH DOMAIN-CONTAINING PROTEIN"/>
    <property type="match status" value="1"/>
</dbReference>
<feature type="compositionally biased region" description="Basic residues" evidence="1">
    <location>
        <begin position="177"/>
        <end position="190"/>
    </location>
</feature>
<sequence>MVMPQRSVQDSGMLRPRRLLSSVLKVRRRAGKPVEVFDAARMKRMLLSGQPDDAHYYLERFLPFSGADWSQLSTELFAKVGVFKTLAKVAAGGEEGARIASLFANRSDEWLDNPDSIVLHKIIALMHGDRDRAPMLWQKLKQEGLDSIMDLVLRCPELQGQVRMPRRRPMQWDAAPHRVRQCPSHRRKSTNHMPSKVLLREFLQRRLLTNHGRNRSAHSRNVSSQSAAQHMKVELIALQPAYLEAEGVSFTSVLRHTPHTRAGSAKPSGILSSATNTVVLAAASEESGGSCIGRVEKQAMA</sequence>
<dbReference type="EMBL" id="RWGY01000594">
    <property type="protein sequence ID" value="TVU00411.1"/>
    <property type="molecule type" value="Genomic_DNA"/>
</dbReference>
<dbReference type="OrthoDB" id="679204at2759"/>
<evidence type="ECO:0000313" key="2">
    <source>
        <dbReference type="EMBL" id="TVU00411.1"/>
    </source>
</evidence>
<proteinExistence type="predicted"/>
<accession>A0A5J9SN63</accession>
<organism evidence="2 3">
    <name type="scientific">Eragrostis curvula</name>
    <name type="common">weeping love grass</name>
    <dbReference type="NCBI Taxonomy" id="38414"/>
    <lineage>
        <taxon>Eukaryota</taxon>
        <taxon>Viridiplantae</taxon>
        <taxon>Streptophyta</taxon>
        <taxon>Embryophyta</taxon>
        <taxon>Tracheophyta</taxon>
        <taxon>Spermatophyta</taxon>
        <taxon>Magnoliopsida</taxon>
        <taxon>Liliopsida</taxon>
        <taxon>Poales</taxon>
        <taxon>Poaceae</taxon>
        <taxon>PACMAD clade</taxon>
        <taxon>Chloridoideae</taxon>
        <taxon>Eragrostideae</taxon>
        <taxon>Eragrostidinae</taxon>
        <taxon>Eragrostis</taxon>
    </lineage>
</organism>
<dbReference type="AlphaFoldDB" id="A0A5J9SN63"/>
<feature type="region of interest" description="Disordered" evidence="1">
    <location>
        <begin position="174"/>
        <end position="195"/>
    </location>
</feature>
<dbReference type="Gramene" id="TVU00411">
    <property type="protein sequence ID" value="TVU00411"/>
    <property type="gene ID" value="EJB05_54179"/>
</dbReference>
<protein>
    <recommendedName>
        <fullName evidence="4">CTLH domain-containing protein</fullName>
    </recommendedName>
</protein>
<evidence type="ECO:0008006" key="4">
    <source>
        <dbReference type="Google" id="ProtNLM"/>
    </source>
</evidence>
<evidence type="ECO:0000256" key="1">
    <source>
        <dbReference type="SAM" id="MobiDB-lite"/>
    </source>
</evidence>
<dbReference type="Proteomes" id="UP000324897">
    <property type="component" value="Unassembled WGS sequence"/>
</dbReference>
<dbReference type="PANTHER" id="PTHR36478">
    <property type="entry name" value="OS04G0614237 PROTEIN-RELATED"/>
    <property type="match status" value="1"/>
</dbReference>